<sequence>MIQTPHTLVNLPVSLHASQSKTFAADVHTLVGSRKRKRPELAVALDHEGVNIYDIRSSRLSTSYSVSPQCSFTCPPSSVRRRPNGPEPALRLTYCSVKDPKPRIQCFAEKYETASQQGSQISSSALNIKGSSSPVVHLEALSENDDEKELGNAGVLVVHENSEVRWLSQNLEREKWKAVAVQGVAESGIAPKAQVEYGVVLESRQAQKSLFRSREDVVAMLEANTGMALGKEGLKLLLLITRNQAPSADEALHLRVFSLKLGAPTKDVISSTSTKPLQEIISFPLPEPDNLRPPGGNSMFAFQSASGVLHQYSEGAIAQYDLTGSSPRLSHYMHTGPNSITSCLRLSNSTVMTTSSTSISVLDMQYRSVQDSLLFHAQNDTSSNPSQSTLLGQHATAGAHLLSYYAPLNLAVAILGRKLVAYHVESPELHSSGIRKRKRRGLLADSIGRGIKSTQPLHSQNSATRNVPNALGSYLPSSRILGDQWESMIATMDRYIMQKDVEGFEKFMASQPIFSKTVVEVRDDLDQFAVPMKFNTIDRRIILYLLSKIFTLDPDTLAGLNGGHGAHVNLRISFFTPKLFQWLVGGGGFTGQMVEASLRDRGSLLQIDRLPVGAFVRALADFDTSLETLSLVLESSSHVDVEEVIYALGMVTRILQTPSSPDGTELITNGENGVQGDPDEAMQLTTPTTTPDVEEVPSTARDGSTAQALFGMCLTRLNAFHDAQVTKALRRHSSKDGLISLVHLLRMELARSGWLSHYMDDEYAPIVSEDQAEDKLSILAKVLNCVVDAIGTGGWIAGNASAGDLMETEDTIIYMKAEVSAALEGIEEATYMKGLLGEILLFGKSVSTQPKPPKVSDASQIPHKVKPITIPLGSIQENILPLGLKAPQGVSQTKVGAGGEIQERSKRDIGRLKSKMVGKYSFERIII</sequence>
<protein>
    <submittedName>
        <fullName evidence="1">Uncharacterized protein</fullName>
    </submittedName>
</protein>
<comment type="caution">
    <text evidence="1">The sequence shown here is derived from an EMBL/GenBank/DDBJ whole genome shotgun (WGS) entry which is preliminary data.</text>
</comment>
<dbReference type="AlphaFoldDB" id="A0A5M8PHY0"/>
<evidence type="ECO:0000313" key="2">
    <source>
        <dbReference type="Proteomes" id="UP000324767"/>
    </source>
</evidence>
<dbReference type="Proteomes" id="UP000324767">
    <property type="component" value="Unassembled WGS sequence"/>
</dbReference>
<reference evidence="1 2" key="1">
    <citation type="submission" date="2019-09" db="EMBL/GenBank/DDBJ databases">
        <title>The hologenome of the rock-dwelling lichen Lasallia pustulata.</title>
        <authorList>
            <person name="Greshake Tzovaras B."/>
            <person name="Segers F."/>
            <person name="Bicker A."/>
            <person name="Dal Grande F."/>
            <person name="Otte J."/>
            <person name="Hankeln T."/>
            <person name="Schmitt I."/>
            <person name="Ebersberger I."/>
        </authorList>
    </citation>
    <scope>NUCLEOTIDE SEQUENCE [LARGE SCALE GENOMIC DNA]</scope>
    <source>
        <strain evidence="1">A1-1</strain>
    </source>
</reference>
<organism evidence="1 2">
    <name type="scientific">Lasallia pustulata</name>
    <dbReference type="NCBI Taxonomy" id="136370"/>
    <lineage>
        <taxon>Eukaryota</taxon>
        <taxon>Fungi</taxon>
        <taxon>Dikarya</taxon>
        <taxon>Ascomycota</taxon>
        <taxon>Pezizomycotina</taxon>
        <taxon>Lecanoromycetes</taxon>
        <taxon>OSLEUM clade</taxon>
        <taxon>Umbilicariomycetidae</taxon>
        <taxon>Umbilicariales</taxon>
        <taxon>Umbilicariaceae</taxon>
        <taxon>Lasallia</taxon>
    </lineage>
</organism>
<dbReference type="EMBL" id="VXIT01000013">
    <property type="protein sequence ID" value="KAA6408404.1"/>
    <property type="molecule type" value="Genomic_DNA"/>
</dbReference>
<dbReference type="OrthoDB" id="5330858at2759"/>
<proteinExistence type="predicted"/>
<gene>
    <name evidence="1" type="ORF">FRX48_07486</name>
</gene>
<name>A0A5M8PHY0_9LECA</name>
<accession>A0A5M8PHY0</accession>
<evidence type="ECO:0000313" key="1">
    <source>
        <dbReference type="EMBL" id="KAA6408404.1"/>
    </source>
</evidence>